<dbReference type="RefSeq" id="WP_066044670.1">
    <property type="nucleotide sequence ID" value="NZ_CP018093.1"/>
</dbReference>
<sequence>MKKKVILVLGLPLIAFAADNQQVSLNGSDYITTDVGATYTYVYNHLDKPAKLTPAFDLTVKNCNENKTKCVYETKTSLGRDKPYISNESVYEVKDGAVYFGNSKVADRDGKLQSLDLKLQPLFPKHIILNKVDKINSSNDMSHTTGTSEFTKVIPEIVVNDNTYKDCIRMDNNTKQCYKKDYGGDCYHIIDYEIYCKGIGLVTENVDGDTLLLEKITKK</sequence>
<protein>
    <submittedName>
        <fullName evidence="2">Uncharacterized protein</fullName>
    </submittedName>
</protein>
<evidence type="ECO:0000256" key="1">
    <source>
        <dbReference type="SAM" id="SignalP"/>
    </source>
</evidence>
<keyword evidence="3" id="KW-1185">Reference proteome</keyword>
<accession>A0AAC9NPK5</accession>
<dbReference type="Proteomes" id="UP000182459">
    <property type="component" value="Chromosome"/>
</dbReference>
<name>A0AAC9NPK5_9GAMM</name>
<evidence type="ECO:0000313" key="2">
    <source>
        <dbReference type="EMBL" id="APD50309.1"/>
    </source>
</evidence>
<evidence type="ECO:0000313" key="3">
    <source>
        <dbReference type="Proteomes" id="UP000182459"/>
    </source>
</evidence>
<keyword evidence="1" id="KW-0732">Signal</keyword>
<organism evidence="2 3">
    <name type="scientific">Francisella hispaniensis FSC454</name>
    <dbReference type="NCBI Taxonomy" id="1088883"/>
    <lineage>
        <taxon>Bacteria</taxon>
        <taxon>Pseudomonadati</taxon>
        <taxon>Pseudomonadota</taxon>
        <taxon>Gammaproteobacteria</taxon>
        <taxon>Thiotrichales</taxon>
        <taxon>Francisellaceae</taxon>
        <taxon>Francisella</taxon>
    </lineage>
</organism>
<dbReference type="KEGG" id="fhi:FSC454_03775"/>
<reference evidence="2 3" key="1">
    <citation type="submission" date="2016-11" db="EMBL/GenBank/DDBJ databases">
        <authorList>
            <person name="Hagglund E."/>
            <person name="Bystrom M."/>
            <person name="Naslund J."/>
            <person name="Stenberg P."/>
            <person name="Sjodin A."/>
        </authorList>
    </citation>
    <scope>NUCLEOTIDE SEQUENCE [LARGE SCALE GENOMIC DNA]</scope>
    <source>
        <strain evidence="2 3">CCUG 58020</strain>
    </source>
</reference>
<dbReference type="AlphaFoldDB" id="A0AAC9NPK5"/>
<dbReference type="EMBL" id="CP018093">
    <property type="protein sequence ID" value="APD50309.1"/>
    <property type="molecule type" value="Genomic_DNA"/>
</dbReference>
<proteinExistence type="predicted"/>
<gene>
    <name evidence="2" type="ORF">FSC454_03775</name>
</gene>
<feature type="signal peptide" evidence="1">
    <location>
        <begin position="1"/>
        <end position="17"/>
    </location>
</feature>
<feature type="chain" id="PRO_5042078620" evidence="1">
    <location>
        <begin position="18"/>
        <end position="219"/>
    </location>
</feature>